<dbReference type="Pfam" id="PF13469">
    <property type="entry name" value="Sulfotransfer_3"/>
    <property type="match status" value="1"/>
</dbReference>
<sequence length="521" mass="58717">MSVGLSSQRASYGVPADESSVVQDGWRPHPVIPPSVARPRLVVVVSSAPRSGSSFLGQLMSSPHSALYFFEPFWFYNSLYNNKTAAPYNYAAASDLHNLLTCNLDALPPMFAERRHRGFIWKKPKILKRDPSRAHLTSLCLSTSIRVIKTIRPRLAKVLPLLERTDLDARVIHLVRDPRAIHNSLLTKHHAWPQRRRNATLLCEDIRADLRASQSISSDRWTGVRYEDLVERPAEEARRLFEFLQLPLAKETSDFIRTHAQTQDTPKGSDPAGNSTKENSGQAGENRGQDVADGTKDEETQTVVQEENNRSQKRIATAEDKPSPLTEADHHGQLRNTVKGIAEGMGRISEAVNSIFAAMGGSTDEKGSPGSGRFARRLHRSNVSGHIRPDARNTIAGATRRRRDTSLVRTHRGTPRRLLAIGDEDEPIQQKLKPKTRGGRAPTFRRLTRNEYVKSLKRRELFKKKNGHSYYFDTVRGAEFDRLHWIRELPPAERSNVENVCEDVLVSLGYPLRYPDENNGL</sequence>
<gene>
    <name evidence="2" type="primary">Chst3_0</name>
    <name evidence="2" type="ORF">FJT64_010177</name>
</gene>
<dbReference type="InterPro" id="IPR051135">
    <property type="entry name" value="Gal/GlcNAc/GalNAc_ST"/>
</dbReference>
<accession>A0A6A4VR73</accession>
<proteinExistence type="predicted"/>
<dbReference type="GO" id="GO:0001517">
    <property type="term" value="F:N-acetylglucosamine 6-O-sulfotransferase activity"/>
    <property type="evidence" value="ECO:0007669"/>
    <property type="project" value="TreeGrafter"/>
</dbReference>
<dbReference type="EMBL" id="VIIS01001857">
    <property type="protein sequence ID" value="KAF0291721.1"/>
    <property type="molecule type" value="Genomic_DNA"/>
</dbReference>
<protein>
    <submittedName>
        <fullName evidence="2">Carbohydrate sulfotransferase 3</fullName>
    </submittedName>
</protein>
<evidence type="ECO:0000313" key="2">
    <source>
        <dbReference type="EMBL" id="KAF0291721.1"/>
    </source>
</evidence>
<dbReference type="AlphaFoldDB" id="A0A6A4VR73"/>
<reference evidence="2 3" key="1">
    <citation type="submission" date="2019-07" db="EMBL/GenBank/DDBJ databases">
        <title>Draft genome assembly of a fouling barnacle, Amphibalanus amphitrite (Darwin, 1854): The first reference genome for Thecostraca.</title>
        <authorList>
            <person name="Kim W."/>
        </authorList>
    </citation>
    <scope>NUCLEOTIDE SEQUENCE [LARGE SCALE GENOMIC DNA]</scope>
    <source>
        <strain evidence="2">SNU_AA5</strain>
        <tissue evidence="2">Soma without cirri and trophi</tissue>
    </source>
</reference>
<comment type="caution">
    <text evidence="2">The sequence shown here is derived from an EMBL/GenBank/DDBJ whole genome shotgun (WGS) entry which is preliminary data.</text>
</comment>
<feature type="compositionally biased region" description="Basic and acidic residues" evidence="1">
    <location>
        <begin position="316"/>
        <end position="332"/>
    </location>
</feature>
<dbReference type="Gene3D" id="3.40.50.300">
    <property type="entry name" value="P-loop containing nucleotide triphosphate hydrolases"/>
    <property type="match status" value="1"/>
</dbReference>
<dbReference type="OrthoDB" id="6138663at2759"/>
<dbReference type="InterPro" id="IPR027417">
    <property type="entry name" value="P-loop_NTPase"/>
</dbReference>
<evidence type="ECO:0000256" key="1">
    <source>
        <dbReference type="SAM" id="MobiDB-lite"/>
    </source>
</evidence>
<dbReference type="GO" id="GO:0006790">
    <property type="term" value="P:sulfur compound metabolic process"/>
    <property type="evidence" value="ECO:0007669"/>
    <property type="project" value="TreeGrafter"/>
</dbReference>
<dbReference type="GO" id="GO:0006044">
    <property type="term" value="P:N-acetylglucosamine metabolic process"/>
    <property type="evidence" value="ECO:0007669"/>
    <property type="project" value="TreeGrafter"/>
</dbReference>
<dbReference type="PANTHER" id="PTHR10704:SF44">
    <property type="entry name" value="LD35051P-RELATED"/>
    <property type="match status" value="1"/>
</dbReference>
<organism evidence="2 3">
    <name type="scientific">Amphibalanus amphitrite</name>
    <name type="common">Striped barnacle</name>
    <name type="synonym">Balanus amphitrite</name>
    <dbReference type="NCBI Taxonomy" id="1232801"/>
    <lineage>
        <taxon>Eukaryota</taxon>
        <taxon>Metazoa</taxon>
        <taxon>Ecdysozoa</taxon>
        <taxon>Arthropoda</taxon>
        <taxon>Crustacea</taxon>
        <taxon>Multicrustacea</taxon>
        <taxon>Cirripedia</taxon>
        <taxon>Thoracica</taxon>
        <taxon>Thoracicalcarea</taxon>
        <taxon>Balanomorpha</taxon>
        <taxon>Balanoidea</taxon>
        <taxon>Balanidae</taxon>
        <taxon>Amphibalaninae</taxon>
        <taxon>Amphibalanus</taxon>
    </lineage>
</organism>
<dbReference type="PANTHER" id="PTHR10704">
    <property type="entry name" value="CARBOHYDRATE SULFOTRANSFERASE"/>
    <property type="match status" value="1"/>
</dbReference>
<keyword evidence="2" id="KW-0808">Transferase</keyword>
<name>A0A6A4VR73_AMPAM</name>
<feature type="compositionally biased region" description="Basic and acidic residues" evidence="1">
    <location>
        <begin position="287"/>
        <end position="299"/>
    </location>
</feature>
<evidence type="ECO:0000313" key="3">
    <source>
        <dbReference type="Proteomes" id="UP000440578"/>
    </source>
</evidence>
<dbReference type="Proteomes" id="UP000440578">
    <property type="component" value="Unassembled WGS sequence"/>
</dbReference>
<feature type="region of interest" description="Disordered" evidence="1">
    <location>
        <begin position="360"/>
        <end position="406"/>
    </location>
</feature>
<keyword evidence="3" id="KW-1185">Reference proteome</keyword>
<feature type="compositionally biased region" description="Polar residues" evidence="1">
    <location>
        <begin position="259"/>
        <end position="283"/>
    </location>
</feature>
<feature type="region of interest" description="Disordered" evidence="1">
    <location>
        <begin position="259"/>
        <end position="335"/>
    </location>
</feature>
<dbReference type="SUPFAM" id="SSF52540">
    <property type="entry name" value="P-loop containing nucleoside triphosphate hydrolases"/>
    <property type="match status" value="1"/>
</dbReference>